<organism evidence="4 5">
    <name type="scientific">Phycicoccus avicenniae</name>
    <dbReference type="NCBI Taxonomy" id="2828860"/>
    <lineage>
        <taxon>Bacteria</taxon>
        <taxon>Bacillati</taxon>
        <taxon>Actinomycetota</taxon>
        <taxon>Actinomycetes</taxon>
        <taxon>Micrococcales</taxon>
        <taxon>Intrasporangiaceae</taxon>
        <taxon>Phycicoccus</taxon>
    </lineage>
</organism>
<dbReference type="Pfam" id="PF00437">
    <property type="entry name" value="T2SSE"/>
    <property type="match status" value="1"/>
</dbReference>
<dbReference type="InterPro" id="IPR001482">
    <property type="entry name" value="T2SS/T4SS_dom"/>
</dbReference>
<reference evidence="4" key="1">
    <citation type="submission" date="2021-04" db="EMBL/GenBank/DDBJ databases">
        <title>Phycicoccus avicenniae sp. nov., a novel endophytic actinomycetes isolated from branch of Avicennia mariana.</title>
        <authorList>
            <person name="Tuo L."/>
        </authorList>
    </citation>
    <scope>NUCLEOTIDE SEQUENCE</scope>
    <source>
        <strain evidence="4">BSK3Z-2</strain>
    </source>
</reference>
<dbReference type="InterPro" id="IPR050921">
    <property type="entry name" value="T4SS_GSP_E_ATPase"/>
</dbReference>
<dbReference type="NCBIfam" id="TIGR03819">
    <property type="entry name" value="heli_sec_ATPase"/>
    <property type="match status" value="1"/>
</dbReference>
<dbReference type="RefSeq" id="WP_211602643.1">
    <property type="nucleotide sequence ID" value="NZ_JAGSNF010000010.1"/>
</dbReference>
<dbReference type="PANTHER" id="PTHR30486:SF6">
    <property type="entry name" value="TYPE IV PILUS RETRACTATION ATPASE PILT"/>
    <property type="match status" value="1"/>
</dbReference>
<dbReference type="Proteomes" id="UP000677016">
    <property type="component" value="Unassembled WGS sequence"/>
</dbReference>
<keyword evidence="5" id="KW-1185">Reference proteome</keyword>
<name>A0A941DAE2_9MICO</name>
<evidence type="ECO:0000313" key="5">
    <source>
        <dbReference type="Proteomes" id="UP000677016"/>
    </source>
</evidence>
<gene>
    <name evidence="4" type="ORF">KC207_08805</name>
</gene>
<dbReference type="SUPFAM" id="SSF52540">
    <property type="entry name" value="P-loop containing nucleoside triphosphate hydrolases"/>
    <property type="match status" value="1"/>
</dbReference>
<comment type="caution">
    <text evidence="4">The sequence shown here is derived from an EMBL/GenBank/DDBJ whole genome shotgun (WGS) entry which is preliminary data.</text>
</comment>
<dbReference type="Gene3D" id="3.30.450.380">
    <property type="match status" value="1"/>
</dbReference>
<dbReference type="InterPro" id="IPR027417">
    <property type="entry name" value="P-loop_NTPase"/>
</dbReference>
<feature type="domain" description="Bacterial type II secretion system protein E" evidence="3">
    <location>
        <begin position="57"/>
        <end position="331"/>
    </location>
</feature>
<dbReference type="EMBL" id="JAGSNF010000010">
    <property type="protein sequence ID" value="MBR7743387.1"/>
    <property type="molecule type" value="Genomic_DNA"/>
</dbReference>
<dbReference type="InterPro" id="IPR022399">
    <property type="entry name" value="TadA-like_ATPase"/>
</dbReference>
<evidence type="ECO:0000256" key="2">
    <source>
        <dbReference type="SAM" id="MobiDB-lite"/>
    </source>
</evidence>
<dbReference type="PANTHER" id="PTHR30486">
    <property type="entry name" value="TWITCHING MOTILITY PROTEIN PILT"/>
    <property type="match status" value="1"/>
</dbReference>
<evidence type="ECO:0000313" key="4">
    <source>
        <dbReference type="EMBL" id="MBR7743387.1"/>
    </source>
</evidence>
<protein>
    <submittedName>
        <fullName evidence="4">TadA family conjugal transfer-associated ATPase</fullName>
    </submittedName>
</protein>
<dbReference type="GO" id="GO:0016887">
    <property type="term" value="F:ATP hydrolysis activity"/>
    <property type="evidence" value="ECO:0007669"/>
    <property type="project" value="InterPro"/>
</dbReference>
<feature type="region of interest" description="Disordered" evidence="2">
    <location>
        <begin position="364"/>
        <end position="389"/>
    </location>
</feature>
<dbReference type="AlphaFoldDB" id="A0A941DAE2"/>
<evidence type="ECO:0000259" key="3">
    <source>
        <dbReference type="Pfam" id="PF00437"/>
    </source>
</evidence>
<dbReference type="Gene3D" id="3.40.50.300">
    <property type="entry name" value="P-loop containing nucleotide triphosphate hydrolases"/>
    <property type="match status" value="1"/>
</dbReference>
<comment type="similarity">
    <text evidence="1">Belongs to the GSP E family.</text>
</comment>
<accession>A0A941DAE2</accession>
<sequence>MTGGRPALEDGVARSIRAGLGPSADTIARVAAEQAAVLGADAHRATAEALTARLVGLGPLAGVVADDRVTDVLVNGDGRVWVDRGHGVEEAGTRVPTEDLRPLAVRLAGVAGRRLDDAQPWVDGVLPGGIRLHAVLPPLAEDGPHLSLRVARRRPGGVDALVRSGAVSEAGAGLLRAVVAARLGVLVTGGTGAGKTTLLGGLLAQCPPTERIVVVEDVRELDPDHPHVVRLQGRAPNVEGVGGVSLSDLVRQALRMRPDRLVVGEVRGAEVRELLAALNTGHDGGAGTLHANGPEEVPARLEALGALAGMPRVAVHAQLAGAVGVVVHVVRDGPSRRVGGLGVPVTRPDGLVEVRTAAVDSPAGVRPGRGWATLQDRLSGSPGVDGDRS</sequence>
<evidence type="ECO:0000256" key="1">
    <source>
        <dbReference type="ARBA" id="ARBA00006611"/>
    </source>
</evidence>
<dbReference type="CDD" id="cd01130">
    <property type="entry name" value="VirB11-like_ATPase"/>
    <property type="match status" value="1"/>
</dbReference>
<proteinExistence type="inferred from homology"/>